<evidence type="ECO:0000313" key="2">
    <source>
        <dbReference type="EnsemblPlants" id="LPERR06G12260.4"/>
    </source>
</evidence>
<reference evidence="2 3" key="1">
    <citation type="submission" date="2012-08" db="EMBL/GenBank/DDBJ databases">
        <title>Oryza genome evolution.</title>
        <authorList>
            <person name="Wing R.A."/>
        </authorList>
    </citation>
    <scope>NUCLEOTIDE SEQUENCE</scope>
</reference>
<name>A0A0D9WQ72_9ORYZ</name>
<dbReference type="Proteomes" id="UP000032180">
    <property type="component" value="Chromosome 6"/>
</dbReference>
<dbReference type="Gramene" id="LPERR06G12260.4">
    <property type="protein sequence ID" value="LPERR06G12260.4"/>
    <property type="gene ID" value="LPERR06G12260"/>
</dbReference>
<feature type="compositionally biased region" description="Gly residues" evidence="1">
    <location>
        <begin position="1"/>
        <end position="10"/>
    </location>
</feature>
<feature type="region of interest" description="Disordered" evidence="1">
    <location>
        <begin position="1"/>
        <end position="74"/>
    </location>
</feature>
<dbReference type="EnsemblPlants" id="LPERR06G12260.4">
    <property type="protein sequence ID" value="LPERR06G12260.4"/>
    <property type="gene ID" value="LPERR06G12260"/>
</dbReference>
<evidence type="ECO:0000313" key="3">
    <source>
        <dbReference type="Proteomes" id="UP000032180"/>
    </source>
</evidence>
<reference evidence="3" key="2">
    <citation type="submission" date="2013-12" db="EMBL/GenBank/DDBJ databases">
        <authorList>
            <person name="Yu Y."/>
            <person name="Lee S."/>
            <person name="de Baynast K."/>
            <person name="Wissotski M."/>
            <person name="Liu L."/>
            <person name="Talag J."/>
            <person name="Goicoechea J."/>
            <person name="Angelova A."/>
            <person name="Jetty R."/>
            <person name="Kudrna D."/>
            <person name="Golser W."/>
            <person name="Rivera L."/>
            <person name="Zhang J."/>
            <person name="Wing R."/>
        </authorList>
    </citation>
    <scope>NUCLEOTIDE SEQUENCE</scope>
</reference>
<dbReference type="HOGENOM" id="CLU_2691336_0_0_1"/>
<sequence>MYIGEGGRAGCKGAACVTGQRGQRPQRMQRRWQGVEPARCDGNQRGARQGGGRQRSSSWRLGHRPGGFSDAWRH</sequence>
<organism evidence="2 3">
    <name type="scientific">Leersia perrieri</name>
    <dbReference type="NCBI Taxonomy" id="77586"/>
    <lineage>
        <taxon>Eukaryota</taxon>
        <taxon>Viridiplantae</taxon>
        <taxon>Streptophyta</taxon>
        <taxon>Embryophyta</taxon>
        <taxon>Tracheophyta</taxon>
        <taxon>Spermatophyta</taxon>
        <taxon>Magnoliopsida</taxon>
        <taxon>Liliopsida</taxon>
        <taxon>Poales</taxon>
        <taxon>Poaceae</taxon>
        <taxon>BOP clade</taxon>
        <taxon>Oryzoideae</taxon>
        <taxon>Oryzeae</taxon>
        <taxon>Oryzinae</taxon>
        <taxon>Leersia</taxon>
    </lineage>
</organism>
<reference evidence="2" key="3">
    <citation type="submission" date="2015-04" db="UniProtKB">
        <authorList>
            <consortium name="EnsemblPlants"/>
        </authorList>
    </citation>
    <scope>IDENTIFICATION</scope>
</reference>
<proteinExistence type="predicted"/>
<dbReference type="AlphaFoldDB" id="A0A0D9WQ72"/>
<keyword evidence="3" id="KW-1185">Reference proteome</keyword>
<evidence type="ECO:0000256" key="1">
    <source>
        <dbReference type="SAM" id="MobiDB-lite"/>
    </source>
</evidence>
<protein>
    <submittedName>
        <fullName evidence="2">Uncharacterized protein</fullName>
    </submittedName>
</protein>
<accession>A0A0D9WQ72</accession>
<feature type="compositionally biased region" description="Low complexity" evidence="1">
    <location>
        <begin position="19"/>
        <end position="34"/>
    </location>
</feature>